<name>A0A4R8GZR2_9FIRM</name>
<evidence type="ECO:0000256" key="1">
    <source>
        <dbReference type="ARBA" id="ARBA00004651"/>
    </source>
</evidence>
<comment type="caution">
    <text evidence="8">The sequence shown here is derived from an EMBL/GenBank/DDBJ whole genome shotgun (WGS) entry which is preliminary data.</text>
</comment>
<dbReference type="InterPro" id="IPR052518">
    <property type="entry name" value="CHR_Transporter"/>
</dbReference>
<feature type="transmembrane region" description="Helical" evidence="7">
    <location>
        <begin position="142"/>
        <end position="173"/>
    </location>
</feature>
<feature type="transmembrane region" description="Helical" evidence="7">
    <location>
        <begin position="12"/>
        <end position="30"/>
    </location>
</feature>
<protein>
    <submittedName>
        <fullName evidence="8">Chromate transporter</fullName>
    </submittedName>
</protein>
<dbReference type="STRING" id="926561.GCA_000379025_01388"/>
<comment type="subcellular location">
    <subcellularLocation>
        <location evidence="1">Cell membrane</location>
        <topology evidence="1">Multi-pass membrane protein</topology>
    </subcellularLocation>
</comment>
<feature type="transmembrane region" description="Helical" evidence="7">
    <location>
        <begin position="76"/>
        <end position="102"/>
    </location>
</feature>
<dbReference type="PANTHER" id="PTHR43663">
    <property type="entry name" value="CHROMATE TRANSPORT PROTEIN-RELATED"/>
    <property type="match status" value="1"/>
</dbReference>
<dbReference type="AlphaFoldDB" id="A0A4R8GZR2"/>
<dbReference type="GO" id="GO:0015109">
    <property type="term" value="F:chromate transmembrane transporter activity"/>
    <property type="evidence" value="ECO:0007669"/>
    <property type="project" value="InterPro"/>
</dbReference>
<evidence type="ECO:0000313" key="8">
    <source>
        <dbReference type="EMBL" id="TDX52365.1"/>
    </source>
</evidence>
<dbReference type="PANTHER" id="PTHR43663:SF2">
    <property type="entry name" value="CHROMATE TRANSPORT PROTEIN-RELATED"/>
    <property type="match status" value="1"/>
</dbReference>
<reference evidence="8 9" key="1">
    <citation type="submission" date="2019-03" db="EMBL/GenBank/DDBJ databases">
        <title>Subsurface microbial communities from deep shales in Ohio and West Virginia, USA.</title>
        <authorList>
            <person name="Wrighton K."/>
        </authorList>
    </citation>
    <scope>NUCLEOTIDE SEQUENCE [LARGE SCALE GENOMIC DNA]</scope>
    <source>
        <strain evidence="8 9">MSL 6dP</strain>
    </source>
</reference>
<dbReference type="GO" id="GO:0005886">
    <property type="term" value="C:plasma membrane"/>
    <property type="evidence" value="ECO:0007669"/>
    <property type="project" value="UniProtKB-SubCell"/>
</dbReference>
<keyword evidence="6 7" id="KW-0472">Membrane</keyword>
<keyword evidence="4 7" id="KW-0812">Transmembrane</keyword>
<evidence type="ECO:0000256" key="7">
    <source>
        <dbReference type="SAM" id="Phobius"/>
    </source>
</evidence>
<sequence>MNKIGLKELFCIFLRIGGFTFGGGYAMLPLIEKEFVEDKKLLSEDEFIDIIAIVQGIPGIIAINSSLFIGYKLRGIFGALISALAMSLPSIVIIISIAQLLLNLKDNSVLNSLFTGIRSAVVVLIFWAGYRMGKKAINNYTSILYTFGMLVGVLYFKISPIILIIIAGVIGAISSTNETRESGNGTN</sequence>
<organism evidence="8 9">
    <name type="scientific">Orenia marismortui</name>
    <dbReference type="NCBI Taxonomy" id="46469"/>
    <lineage>
        <taxon>Bacteria</taxon>
        <taxon>Bacillati</taxon>
        <taxon>Bacillota</taxon>
        <taxon>Clostridia</taxon>
        <taxon>Halanaerobiales</taxon>
        <taxon>Halobacteroidaceae</taxon>
        <taxon>Orenia</taxon>
    </lineage>
</organism>
<evidence type="ECO:0000256" key="3">
    <source>
        <dbReference type="ARBA" id="ARBA00022475"/>
    </source>
</evidence>
<gene>
    <name evidence="8" type="ORF">C7959_10773</name>
</gene>
<evidence type="ECO:0000256" key="2">
    <source>
        <dbReference type="ARBA" id="ARBA00005262"/>
    </source>
</evidence>
<keyword evidence="3" id="KW-1003">Cell membrane</keyword>
<keyword evidence="9" id="KW-1185">Reference proteome</keyword>
<evidence type="ECO:0000313" key="9">
    <source>
        <dbReference type="Proteomes" id="UP000295832"/>
    </source>
</evidence>
<proteinExistence type="inferred from homology"/>
<feature type="transmembrane region" description="Helical" evidence="7">
    <location>
        <begin position="108"/>
        <end position="130"/>
    </location>
</feature>
<dbReference type="RefSeq" id="WP_134115857.1">
    <property type="nucleotide sequence ID" value="NZ_SOEG01000007.1"/>
</dbReference>
<feature type="transmembrane region" description="Helical" evidence="7">
    <location>
        <begin position="50"/>
        <end position="69"/>
    </location>
</feature>
<evidence type="ECO:0000256" key="6">
    <source>
        <dbReference type="ARBA" id="ARBA00023136"/>
    </source>
</evidence>
<dbReference type="InterPro" id="IPR003370">
    <property type="entry name" value="Chromate_transpt"/>
</dbReference>
<evidence type="ECO:0000256" key="5">
    <source>
        <dbReference type="ARBA" id="ARBA00022989"/>
    </source>
</evidence>
<dbReference type="Proteomes" id="UP000295832">
    <property type="component" value="Unassembled WGS sequence"/>
</dbReference>
<keyword evidence="5 7" id="KW-1133">Transmembrane helix</keyword>
<dbReference type="Pfam" id="PF02417">
    <property type="entry name" value="Chromate_transp"/>
    <property type="match status" value="1"/>
</dbReference>
<dbReference type="EMBL" id="SOEG01000007">
    <property type="protein sequence ID" value="TDX52365.1"/>
    <property type="molecule type" value="Genomic_DNA"/>
</dbReference>
<accession>A0A4R8GZR2</accession>
<evidence type="ECO:0000256" key="4">
    <source>
        <dbReference type="ARBA" id="ARBA00022692"/>
    </source>
</evidence>
<comment type="similarity">
    <text evidence="2">Belongs to the chromate ion transporter (CHR) (TC 2.A.51) family.</text>
</comment>